<keyword evidence="9" id="KW-0809">Transit peptide</keyword>
<evidence type="ECO:0000256" key="12">
    <source>
        <dbReference type="ARBA" id="ARBA00023128"/>
    </source>
</evidence>
<feature type="domain" description="J" evidence="18">
    <location>
        <begin position="5"/>
        <end position="70"/>
    </location>
</feature>
<keyword evidence="6" id="KW-0679">Respiratory chain</keyword>
<dbReference type="PANTHER" id="PTHR13327:SF0">
    <property type="entry name" value="NADH DEHYDROGENASE [UBIQUINONE] 1 BETA SUBCOMPLEX SUBUNIT 11, MITOCHONDRIAL"/>
    <property type="match status" value="1"/>
</dbReference>
<accession>A0A1J1IB52</accession>
<dbReference type="PRINTS" id="PR00625">
    <property type="entry name" value="JDOMAIN"/>
</dbReference>
<dbReference type="STRING" id="568069.A0A1J1IB52"/>
<name>A0A1J1IB52_9DIPT</name>
<keyword evidence="13 17" id="KW-0472">Membrane</keyword>
<organism evidence="19 20">
    <name type="scientific">Clunio marinus</name>
    <dbReference type="NCBI Taxonomy" id="568069"/>
    <lineage>
        <taxon>Eukaryota</taxon>
        <taxon>Metazoa</taxon>
        <taxon>Ecdysozoa</taxon>
        <taxon>Arthropoda</taxon>
        <taxon>Hexapoda</taxon>
        <taxon>Insecta</taxon>
        <taxon>Pterygota</taxon>
        <taxon>Neoptera</taxon>
        <taxon>Endopterygota</taxon>
        <taxon>Diptera</taxon>
        <taxon>Nematocera</taxon>
        <taxon>Chironomoidea</taxon>
        <taxon>Chironomidae</taxon>
        <taxon>Clunio</taxon>
    </lineage>
</organism>
<evidence type="ECO:0000256" key="10">
    <source>
        <dbReference type="ARBA" id="ARBA00022982"/>
    </source>
</evidence>
<keyword evidence="7 17" id="KW-0812">Transmembrane</keyword>
<dbReference type="Gene3D" id="3.10.660.10">
    <property type="entry name" value="DPH Zinc finger"/>
    <property type="match status" value="1"/>
</dbReference>
<dbReference type="Pfam" id="PF10183">
    <property type="entry name" value="ESSS"/>
    <property type="match status" value="1"/>
</dbReference>
<evidence type="ECO:0000256" key="15">
    <source>
        <dbReference type="ARBA" id="ARBA00031387"/>
    </source>
</evidence>
<sequence>MKEMNYYEILNVTKEATQDDIKSSYQKLILLHHPDKNQQSREKHEYFLKIDEAYKTLKDPVKRKEYDSILFEAGKSQIIIHDTVDKTNFIYDDENNFFYHVCKCGGWYILDEESSDDEYIKMSLITKLNRLTALRNIVTHTQRNVRFISTSPKKSDTATITTTEKSTETISAKTEKSKDWVYWGFEAENKKDDDDTMHATFFFGISLCIVGTSFILYYQPDFLGRDWTQREAYLELRRREAAGLEPISRDYIDPSLMELPSDEELGDTEIII</sequence>
<dbReference type="AlphaFoldDB" id="A0A1J1IB52"/>
<evidence type="ECO:0000256" key="11">
    <source>
        <dbReference type="ARBA" id="ARBA00022989"/>
    </source>
</evidence>
<feature type="transmembrane region" description="Helical" evidence="17">
    <location>
        <begin position="199"/>
        <end position="218"/>
    </location>
</feature>
<dbReference type="SUPFAM" id="SSF46565">
    <property type="entry name" value="Chaperone J-domain"/>
    <property type="match status" value="1"/>
</dbReference>
<evidence type="ECO:0000256" key="14">
    <source>
        <dbReference type="ARBA" id="ARBA00030753"/>
    </source>
</evidence>
<evidence type="ECO:0000256" key="8">
    <source>
        <dbReference type="ARBA" id="ARBA00022792"/>
    </source>
</evidence>
<dbReference type="PANTHER" id="PTHR13327">
    <property type="entry name" value="NADH-UBIQUINONE OXIDOREDUCTASE ESSS SUBUNIT, MITOCHONDRIAL PRECURSOR"/>
    <property type="match status" value="1"/>
</dbReference>
<dbReference type="SMART" id="SM00271">
    <property type="entry name" value="DnaJ"/>
    <property type="match status" value="1"/>
</dbReference>
<evidence type="ECO:0000256" key="13">
    <source>
        <dbReference type="ARBA" id="ARBA00023136"/>
    </source>
</evidence>
<dbReference type="Gene3D" id="1.10.287.110">
    <property type="entry name" value="DnaJ domain"/>
    <property type="match status" value="1"/>
</dbReference>
<evidence type="ECO:0000256" key="9">
    <source>
        <dbReference type="ARBA" id="ARBA00022946"/>
    </source>
</evidence>
<dbReference type="GO" id="GO:0005743">
    <property type="term" value="C:mitochondrial inner membrane"/>
    <property type="evidence" value="ECO:0007669"/>
    <property type="project" value="UniProtKB-SubCell"/>
</dbReference>
<proteinExistence type="inferred from homology"/>
<evidence type="ECO:0000256" key="1">
    <source>
        <dbReference type="ARBA" id="ARBA00003195"/>
    </source>
</evidence>
<evidence type="ECO:0000256" key="2">
    <source>
        <dbReference type="ARBA" id="ARBA00004434"/>
    </source>
</evidence>
<dbReference type="InterPro" id="IPR036671">
    <property type="entry name" value="DPH_MB_sf"/>
</dbReference>
<comment type="subunit">
    <text evidence="16">Complex I is composed of 45 different subunits. Interacts with BCAP31.</text>
</comment>
<keyword evidence="5" id="KW-0813">Transport</keyword>
<keyword evidence="10" id="KW-0249">Electron transport</keyword>
<dbReference type="Pfam" id="PF00226">
    <property type="entry name" value="DnaJ"/>
    <property type="match status" value="1"/>
</dbReference>
<dbReference type="InterPro" id="IPR001623">
    <property type="entry name" value="DnaJ_domain"/>
</dbReference>
<evidence type="ECO:0000256" key="17">
    <source>
        <dbReference type="SAM" id="Phobius"/>
    </source>
</evidence>
<keyword evidence="11 17" id="KW-1133">Transmembrane helix</keyword>
<comment type="subcellular location">
    <subcellularLocation>
        <location evidence="2">Mitochondrion inner membrane</location>
        <topology evidence="2">Single-pass membrane protein</topology>
    </subcellularLocation>
</comment>
<evidence type="ECO:0000256" key="7">
    <source>
        <dbReference type="ARBA" id="ARBA00022692"/>
    </source>
</evidence>
<gene>
    <name evidence="19" type="ORF">CLUMA_CG009634</name>
</gene>
<evidence type="ECO:0000256" key="4">
    <source>
        <dbReference type="ARBA" id="ARBA00018632"/>
    </source>
</evidence>
<dbReference type="EMBL" id="CVRI01000043">
    <property type="protein sequence ID" value="CRK96206.1"/>
    <property type="molecule type" value="Genomic_DNA"/>
</dbReference>
<comment type="function">
    <text evidence="1">Accessory subunit of the mitochondrial membrane respiratory chain NADH dehydrogenase (Complex I), that is believed not to be involved in catalysis. Complex I functions in the transfer of electrons from NADH to the respiratory chain. The immediate electron acceptor for the enzyme is believed to be ubiquinone.</text>
</comment>
<evidence type="ECO:0000256" key="6">
    <source>
        <dbReference type="ARBA" id="ARBA00022660"/>
    </source>
</evidence>
<evidence type="ECO:0000313" key="20">
    <source>
        <dbReference type="Proteomes" id="UP000183832"/>
    </source>
</evidence>
<evidence type="ECO:0000256" key="16">
    <source>
        <dbReference type="ARBA" id="ARBA00046528"/>
    </source>
</evidence>
<keyword evidence="20" id="KW-1185">Reference proteome</keyword>
<protein>
    <recommendedName>
        <fullName evidence="4">NADH dehydrogenase [ubiquinone] 1 beta subcomplex subunit 11, mitochondrial</fullName>
    </recommendedName>
    <alternativeName>
        <fullName evidence="15">Complex I-ESSS</fullName>
    </alternativeName>
    <alternativeName>
        <fullName evidence="14">NADH-ubiquinone oxidoreductase ESSS subunit</fullName>
    </alternativeName>
</protein>
<evidence type="ECO:0000256" key="5">
    <source>
        <dbReference type="ARBA" id="ARBA00022448"/>
    </source>
</evidence>
<reference evidence="19 20" key="1">
    <citation type="submission" date="2015-04" db="EMBL/GenBank/DDBJ databases">
        <authorList>
            <person name="Syromyatnikov M.Y."/>
            <person name="Popov V.N."/>
        </authorList>
    </citation>
    <scope>NUCLEOTIDE SEQUENCE [LARGE SCALE GENOMIC DNA]</scope>
</reference>
<dbReference type="PROSITE" id="PS50076">
    <property type="entry name" value="DNAJ_2"/>
    <property type="match status" value="1"/>
</dbReference>
<evidence type="ECO:0000256" key="3">
    <source>
        <dbReference type="ARBA" id="ARBA00008915"/>
    </source>
</evidence>
<evidence type="ECO:0000313" key="19">
    <source>
        <dbReference type="EMBL" id="CRK96206.1"/>
    </source>
</evidence>
<dbReference type="InterPro" id="IPR019329">
    <property type="entry name" value="NADH_UbQ_OxRdtase_ESSS_su"/>
</dbReference>
<dbReference type="OrthoDB" id="66964at2759"/>
<dbReference type="Proteomes" id="UP000183832">
    <property type="component" value="Unassembled WGS sequence"/>
</dbReference>
<keyword evidence="12" id="KW-0496">Mitochondrion</keyword>
<dbReference type="InterPro" id="IPR036869">
    <property type="entry name" value="J_dom_sf"/>
</dbReference>
<evidence type="ECO:0000259" key="18">
    <source>
        <dbReference type="PROSITE" id="PS50076"/>
    </source>
</evidence>
<dbReference type="CDD" id="cd06257">
    <property type="entry name" value="DnaJ"/>
    <property type="match status" value="1"/>
</dbReference>
<comment type="similarity">
    <text evidence="3">Belongs to the complex I NDUFB11 subunit family.</text>
</comment>
<keyword evidence="8" id="KW-0999">Mitochondrion inner membrane</keyword>